<evidence type="ECO:0000256" key="3">
    <source>
        <dbReference type="SAM" id="MobiDB-lite"/>
    </source>
</evidence>
<evidence type="ECO:0000256" key="1">
    <source>
        <dbReference type="ARBA" id="ARBA00023125"/>
    </source>
</evidence>
<dbReference type="InterPro" id="IPR050342">
    <property type="entry name" value="HMGB"/>
</dbReference>
<reference evidence="5 6" key="1">
    <citation type="submission" date="2017-12" db="EMBL/GenBank/DDBJ databases">
        <authorList>
            <person name="Pombert J.-F."/>
            <person name="Haag K.L."/>
            <person name="Ebert D."/>
        </authorList>
    </citation>
    <scope>NUCLEOTIDE SEQUENCE [LARGE SCALE GENOMIC DNA]</scope>
    <source>
        <strain evidence="5">BE-OM-2</strain>
    </source>
</reference>
<dbReference type="GO" id="GO:0005634">
    <property type="term" value="C:nucleus"/>
    <property type="evidence" value="ECO:0007669"/>
    <property type="project" value="UniProtKB-UniRule"/>
</dbReference>
<dbReference type="GO" id="GO:0006357">
    <property type="term" value="P:regulation of transcription by RNA polymerase II"/>
    <property type="evidence" value="ECO:0007669"/>
    <property type="project" value="TreeGrafter"/>
</dbReference>
<gene>
    <name evidence="5" type="ORF">CWI36_0479p0010</name>
</gene>
<feature type="domain" description="HMG box" evidence="4">
    <location>
        <begin position="104"/>
        <end position="172"/>
    </location>
</feature>
<dbReference type="CDD" id="cd22012">
    <property type="entry name" value="HMG-box_ABF2_IXR1-like_rpt2"/>
    <property type="match status" value="1"/>
</dbReference>
<sequence length="173" mass="20278">MVKKSLKDPNAPKRPGSAYLIYCTKQRELMASELENVPVKDQLKRFGEMWASLDPKEKEIYNAEYEKRSKEFKEAWKEYTLTPGYKEFEQKSKQTTTSKKKKKGTRAISAYNEFTAEQYSMIKSQNPGSKFGSLASTVSAKWKNMSDEEKMVYQKRADERQKRKEQENVKNDE</sequence>
<protein>
    <submittedName>
        <fullName evidence="5">HMG domain-containing protein</fullName>
    </submittedName>
</protein>
<feature type="region of interest" description="Disordered" evidence="3">
    <location>
        <begin position="151"/>
        <end position="173"/>
    </location>
</feature>
<feature type="domain" description="HMG box" evidence="4">
    <location>
        <begin position="12"/>
        <end position="80"/>
    </location>
</feature>
<dbReference type="STRING" id="148818.A0A4Q9LF69"/>
<accession>A0A4Q9LF69</accession>
<dbReference type="SUPFAM" id="SSF47095">
    <property type="entry name" value="HMG-box"/>
    <property type="match status" value="2"/>
</dbReference>
<dbReference type="GO" id="GO:0003677">
    <property type="term" value="F:DNA binding"/>
    <property type="evidence" value="ECO:0007669"/>
    <property type="project" value="UniProtKB-UniRule"/>
</dbReference>
<feature type="DNA-binding region" description="HMG box" evidence="2">
    <location>
        <begin position="104"/>
        <end position="172"/>
    </location>
</feature>
<dbReference type="PRINTS" id="PR00886">
    <property type="entry name" value="HIGHMOBLTY12"/>
</dbReference>
<dbReference type="CDD" id="cd00084">
    <property type="entry name" value="HMG-box_SF"/>
    <property type="match status" value="1"/>
</dbReference>
<dbReference type="SMART" id="SM00398">
    <property type="entry name" value="HMG"/>
    <property type="match status" value="2"/>
</dbReference>
<dbReference type="AlphaFoldDB" id="A0A4Q9LF69"/>
<organism evidence="5 6">
    <name type="scientific">Hamiltosporidium magnivora</name>
    <dbReference type="NCBI Taxonomy" id="148818"/>
    <lineage>
        <taxon>Eukaryota</taxon>
        <taxon>Fungi</taxon>
        <taxon>Fungi incertae sedis</taxon>
        <taxon>Microsporidia</taxon>
        <taxon>Dubosqiidae</taxon>
        <taxon>Hamiltosporidium</taxon>
    </lineage>
</organism>
<keyword evidence="1 2" id="KW-0238">DNA-binding</keyword>
<evidence type="ECO:0000259" key="4">
    <source>
        <dbReference type="PROSITE" id="PS50118"/>
    </source>
</evidence>
<evidence type="ECO:0000313" key="5">
    <source>
        <dbReference type="EMBL" id="TBU06276.1"/>
    </source>
</evidence>
<evidence type="ECO:0000313" key="6">
    <source>
        <dbReference type="Proteomes" id="UP000291404"/>
    </source>
</evidence>
<dbReference type="Pfam" id="PF00505">
    <property type="entry name" value="HMG_box"/>
    <property type="match status" value="2"/>
</dbReference>
<dbReference type="PANTHER" id="PTHR48112:SF22">
    <property type="entry name" value="MITOCHONDRIAL TRANSCRIPTION FACTOR A, ISOFORM B"/>
    <property type="match status" value="1"/>
</dbReference>
<keyword evidence="2" id="KW-0539">Nucleus</keyword>
<dbReference type="InterPro" id="IPR009071">
    <property type="entry name" value="HMG_box_dom"/>
</dbReference>
<feature type="DNA-binding region" description="HMG box" evidence="2">
    <location>
        <begin position="12"/>
        <end position="80"/>
    </location>
</feature>
<dbReference type="InterPro" id="IPR036910">
    <property type="entry name" value="HMG_box_dom_sf"/>
</dbReference>
<comment type="caution">
    <text evidence="5">The sequence shown here is derived from an EMBL/GenBank/DDBJ whole genome shotgun (WGS) entry which is preliminary data.</text>
</comment>
<evidence type="ECO:0000256" key="2">
    <source>
        <dbReference type="PROSITE-ProRule" id="PRU00267"/>
    </source>
</evidence>
<proteinExistence type="predicted"/>
<keyword evidence="6" id="KW-1185">Reference proteome</keyword>
<dbReference type="PROSITE" id="PS50118">
    <property type="entry name" value="HMG_BOX_2"/>
    <property type="match status" value="2"/>
</dbReference>
<dbReference type="EMBL" id="PITI01000479">
    <property type="protein sequence ID" value="TBU06276.1"/>
    <property type="molecule type" value="Genomic_DNA"/>
</dbReference>
<dbReference type="VEuPathDB" id="MicrosporidiaDB:CWI36_0479p0010"/>
<name>A0A4Q9LF69_9MICR</name>
<dbReference type="PANTHER" id="PTHR48112">
    <property type="entry name" value="HIGH MOBILITY GROUP PROTEIN DSP1"/>
    <property type="match status" value="1"/>
</dbReference>
<dbReference type="Proteomes" id="UP000291404">
    <property type="component" value="Unassembled WGS sequence"/>
</dbReference>
<dbReference type="Gene3D" id="1.10.30.10">
    <property type="entry name" value="High mobility group box domain"/>
    <property type="match status" value="2"/>
</dbReference>
<dbReference type="VEuPathDB" id="MicrosporidiaDB:CWI39_1555p0020"/>